<feature type="compositionally biased region" description="Polar residues" evidence="2">
    <location>
        <begin position="19"/>
        <end position="49"/>
    </location>
</feature>
<protein>
    <submittedName>
        <fullName evidence="5">NIPLB</fullName>
    </submittedName>
</protein>
<evidence type="ECO:0000256" key="1">
    <source>
        <dbReference type="SAM" id="Coils"/>
    </source>
</evidence>
<sequence>MFPAAASSLLNETKRKFETGSSQDESLKSNDISSTYNSTDSSTGTQICSEPTPRVSFEDGTEEELSQENSDQTRRDIEETFRSAEINLQNLTMLRERLEEMQNRGEDLSEEDANLISQLERGNEVNEKNKDDEHKVGKTLQYQELLTDSDRLKNIERMLLHQTSLLSELLRLNQPSISRDAVTVAVHPAVLLNVFMSTAPALLRVMSSCLLQLADGVPVSHQLQRILSVICEIPQRQKNADVDGVSVAGLASGISDFHLKETITKTVFAVNSILEDCLELDEETAERLRDVVVSNVAALFSNVPRSMLDAQLGSLVADVVFIYIHKKTADIVDVLSADIVRVLSTELDFYHLINSLNYIPDPCPIENDEH</sequence>
<gene>
    <name evidence="3" type="ORF">ACOC_LOCUS3377</name>
</gene>
<feature type="region of interest" description="Disordered" evidence="2">
    <location>
        <begin position="1"/>
        <end position="75"/>
    </location>
</feature>
<proteinExistence type="predicted"/>
<evidence type="ECO:0000256" key="2">
    <source>
        <dbReference type="SAM" id="MobiDB-lite"/>
    </source>
</evidence>
<dbReference type="AlphaFoldDB" id="A0A158PFG1"/>
<dbReference type="Proteomes" id="UP000267027">
    <property type="component" value="Unassembled WGS sequence"/>
</dbReference>
<reference evidence="5" key="1">
    <citation type="submission" date="2016-04" db="UniProtKB">
        <authorList>
            <consortium name="WormBaseParasite"/>
        </authorList>
    </citation>
    <scope>IDENTIFICATION</scope>
</reference>
<dbReference type="WBParaSite" id="ACOC_0000337601-mRNA-1">
    <property type="protein sequence ID" value="ACOC_0000337601-mRNA-1"/>
    <property type="gene ID" value="ACOC_0000337601"/>
</dbReference>
<reference evidence="3 4" key="2">
    <citation type="submission" date="2018-11" db="EMBL/GenBank/DDBJ databases">
        <authorList>
            <consortium name="Pathogen Informatics"/>
        </authorList>
    </citation>
    <scope>NUCLEOTIDE SEQUENCE [LARGE SCALE GENOMIC DNA]</scope>
    <source>
        <strain evidence="3 4">Costa Rica</strain>
    </source>
</reference>
<feature type="coiled-coil region" evidence="1">
    <location>
        <begin position="81"/>
        <end position="118"/>
    </location>
</feature>
<evidence type="ECO:0000313" key="5">
    <source>
        <dbReference type="WBParaSite" id="ACOC_0000337601-mRNA-1"/>
    </source>
</evidence>
<name>A0A158PFG1_ANGCS</name>
<keyword evidence="1" id="KW-0175">Coiled coil</keyword>
<dbReference type="OrthoDB" id="5874606at2759"/>
<keyword evidence="4" id="KW-1185">Reference proteome</keyword>
<evidence type="ECO:0000313" key="4">
    <source>
        <dbReference type="Proteomes" id="UP000267027"/>
    </source>
</evidence>
<evidence type="ECO:0000313" key="3">
    <source>
        <dbReference type="EMBL" id="VDM54962.1"/>
    </source>
</evidence>
<organism evidence="5">
    <name type="scientific">Angiostrongylus costaricensis</name>
    <name type="common">Nematode worm</name>
    <dbReference type="NCBI Taxonomy" id="334426"/>
    <lineage>
        <taxon>Eukaryota</taxon>
        <taxon>Metazoa</taxon>
        <taxon>Ecdysozoa</taxon>
        <taxon>Nematoda</taxon>
        <taxon>Chromadorea</taxon>
        <taxon>Rhabditida</taxon>
        <taxon>Rhabditina</taxon>
        <taxon>Rhabditomorpha</taxon>
        <taxon>Strongyloidea</taxon>
        <taxon>Metastrongylidae</taxon>
        <taxon>Angiostrongylus</taxon>
    </lineage>
</organism>
<dbReference type="EMBL" id="UYYA01000996">
    <property type="protein sequence ID" value="VDM54962.1"/>
    <property type="molecule type" value="Genomic_DNA"/>
</dbReference>
<accession>A0A158PFG1</accession>